<evidence type="ECO:0000313" key="1">
    <source>
        <dbReference type="EMBL" id="RMV95759.1"/>
    </source>
</evidence>
<protein>
    <submittedName>
        <fullName evidence="1">Uncharacterized protein</fullName>
    </submittedName>
</protein>
<gene>
    <name evidence="1" type="ORF">ALP03_100578</name>
</gene>
<organism evidence="1 2">
    <name type="scientific">Pseudomonas amygdali pv. tabaci</name>
    <name type="common">Pseudomonas syringae pv. tabaci</name>
    <dbReference type="NCBI Taxonomy" id="322"/>
    <lineage>
        <taxon>Bacteria</taxon>
        <taxon>Pseudomonadati</taxon>
        <taxon>Pseudomonadota</taxon>
        <taxon>Gammaproteobacteria</taxon>
        <taxon>Pseudomonadales</taxon>
        <taxon>Pseudomonadaceae</taxon>
        <taxon>Pseudomonas</taxon>
        <taxon>Pseudomonas amygdali</taxon>
    </lineage>
</organism>
<comment type="caution">
    <text evidence="1">The sequence shown here is derived from an EMBL/GenBank/DDBJ whole genome shotgun (WGS) entry which is preliminary data.</text>
</comment>
<dbReference type="EMBL" id="RBVA01000622">
    <property type="protein sequence ID" value="RMV95759.1"/>
    <property type="molecule type" value="Genomic_DNA"/>
</dbReference>
<reference evidence="1 2" key="1">
    <citation type="submission" date="2018-08" db="EMBL/GenBank/DDBJ databases">
        <title>Recombination of ecologically and evolutionarily significant loci maintains genetic cohesion in the Pseudomonas syringae species complex.</title>
        <authorList>
            <person name="Dillon M."/>
            <person name="Thakur S."/>
            <person name="Almeida R.N.D."/>
            <person name="Weir B.S."/>
            <person name="Guttman D.S."/>
        </authorList>
    </citation>
    <scope>NUCLEOTIDE SEQUENCE [LARGE SCALE GENOMIC DNA]</scope>
    <source>
        <strain evidence="1 2">ICMP 4525</strain>
    </source>
</reference>
<accession>A0A3M6GSN8</accession>
<dbReference type="Proteomes" id="UP000271531">
    <property type="component" value="Unassembled WGS sequence"/>
</dbReference>
<dbReference type="AlphaFoldDB" id="A0A3M6GSN8"/>
<sequence>MNIGIALALLRLDNRSHRAMENIVNTATVKPINTNRPAGLETLPQSRSGRFAQILSQRVEDLTADEPATLGKHIQPRSNFFLDNMSLEQRRSVVDEKGFLPRPAAMERIADPQNHLLR</sequence>
<proteinExistence type="predicted"/>
<name>A0A3M6GSN8_PSEAJ</name>
<evidence type="ECO:0000313" key="2">
    <source>
        <dbReference type="Proteomes" id="UP000271531"/>
    </source>
</evidence>